<dbReference type="InterPro" id="IPR031327">
    <property type="entry name" value="MCM"/>
</dbReference>
<evidence type="ECO:0000256" key="9">
    <source>
        <dbReference type="ARBA" id="ARBA00023125"/>
    </source>
</evidence>
<feature type="compositionally biased region" description="Polar residues" evidence="12">
    <location>
        <begin position="200"/>
        <end position="216"/>
    </location>
</feature>
<reference evidence="14" key="1">
    <citation type="submission" date="2020-11" db="EMBL/GenBank/DDBJ databases">
        <authorList>
            <consortium name="DOE Joint Genome Institute"/>
            <person name="Ahrendt S."/>
            <person name="Riley R."/>
            <person name="Andreopoulos W."/>
            <person name="Labutti K."/>
            <person name="Pangilinan J."/>
            <person name="Ruiz-Duenas F.J."/>
            <person name="Barrasa J.M."/>
            <person name="Sanchez-Garcia M."/>
            <person name="Camarero S."/>
            <person name="Miyauchi S."/>
            <person name="Serrano A."/>
            <person name="Linde D."/>
            <person name="Babiker R."/>
            <person name="Drula E."/>
            <person name="Ayuso-Fernandez I."/>
            <person name="Pacheco R."/>
            <person name="Padilla G."/>
            <person name="Ferreira P."/>
            <person name="Barriuso J."/>
            <person name="Kellner H."/>
            <person name="Castanera R."/>
            <person name="Alfaro M."/>
            <person name="Ramirez L."/>
            <person name="Pisabarro A.G."/>
            <person name="Kuo A."/>
            <person name="Tritt A."/>
            <person name="Lipzen A."/>
            <person name="He G."/>
            <person name="Yan M."/>
            <person name="Ng V."/>
            <person name="Cullen D."/>
            <person name="Martin F."/>
            <person name="Rosso M.-N."/>
            <person name="Henrissat B."/>
            <person name="Hibbett D."/>
            <person name="Martinez A.T."/>
            <person name="Grigoriev I.V."/>
        </authorList>
    </citation>
    <scope>NUCLEOTIDE SEQUENCE</scope>
    <source>
        <strain evidence="14">CBS 506.95</strain>
    </source>
</reference>
<keyword evidence="10" id="KW-0539">Nucleus</keyword>
<gene>
    <name evidence="14" type="ORF">CPB83DRAFT_875031</name>
</gene>
<feature type="region of interest" description="Disordered" evidence="12">
    <location>
        <begin position="1"/>
        <end position="342"/>
    </location>
</feature>
<comment type="similarity">
    <text evidence="2 11">Belongs to the MCM family.</text>
</comment>
<dbReference type="SUPFAM" id="SSF50249">
    <property type="entry name" value="Nucleic acid-binding proteins"/>
    <property type="match status" value="1"/>
</dbReference>
<dbReference type="GO" id="GO:0016787">
    <property type="term" value="F:hydrolase activity"/>
    <property type="evidence" value="ECO:0007669"/>
    <property type="project" value="UniProtKB-KW"/>
</dbReference>
<dbReference type="PROSITE" id="PS50051">
    <property type="entry name" value="MCM_2"/>
    <property type="match status" value="1"/>
</dbReference>
<evidence type="ECO:0000256" key="4">
    <source>
        <dbReference type="ARBA" id="ARBA00022705"/>
    </source>
</evidence>
<feature type="region of interest" description="Disordered" evidence="12">
    <location>
        <begin position="781"/>
        <end position="812"/>
    </location>
</feature>
<dbReference type="InterPro" id="IPR012340">
    <property type="entry name" value="NA-bd_OB-fold"/>
</dbReference>
<feature type="region of interest" description="Disordered" evidence="12">
    <location>
        <begin position="525"/>
        <end position="547"/>
    </location>
</feature>
<accession>A0A9P6EKH7</accession>
<feature type="region of interest" description="Disordered" evidence="12">
    <location>
        <begin position="1181"/>
        <end position="1204"/>
    </location>
</feature>
<evidence type="ECO:0000256" key="8">
    <source>
        <dbReference type="ARBA" id="ARBA00022840"/>
    </source>
</evidence>
<evidence type="ECO:0000256" key="2">
    <source>
        <dbReference type="ARBA" id="ARBA00008010"/>
    </source>
</evidence>
<dbReference type="Pfam" id="PF21128">
    <property type="entry name" value="WHD_MCM4"/>
    <property type="match status" value="1"/>
</dbReference>
<dbReference type="InterPro" id="IPR033762">
    <property type="entry name" value="MCM_OB"/>
</dbReference>
<dbReference type="GO" id="GO:0031261">
    <property type="term" value="C:DNA replication preinitiation complex"/>
    <property type="evidence" value="ECO:0007669"/>
    <property type="project" value="UniProtKB-ARBA"/>
</dbReference>
<dbReference type="Gene3D" id="3.40.50.300">
    <property type="entry name" value="P-loop containing nucleotide triphosphate hydrolases"/>
    <property type="match status" value="1"/>
</dbReference>
<dbReference type="SMART" id="SM00350">
    <property type="entry name" value="MCM"/>
    <property type="match status" value="1"/>
</dbReference>
<dbReference type="FunFam" id="2.20.28.10:FF:000003">
    <property type="entry name" value="DNA helicase"/>
    <property type="match status" value="1"/>
</dbReference>
<dbReference type="GO" id="GO:0000727">
    <property type="term" value="P:double-strand break repair via break-induced replication"/>
    <property type="evidence" value="ECO:0007669"/>
    <property type="project" value="TreeGrafter"/>
</dbReference>
<evidence type="ECO:0000259" key="13">
    <source>
        <dbReference type="PROSITE" id="PS50051"/>
    </source>
</evidence>
<dbReference type="AlphaFoldDB" id="A0A9P6EKH7"/>
<dbReference type="GO" id="GO:0005656">
    <property type="term" value="C:nuclear pre-replicative complex"/>
    <property type="evidence" value="ECO:0007669"/>
    <property type="project" value="UniProtKB-ARBA"/>
</dbReference>
<dbReference type="EC" id="3.6.4.12" evidence="3"/>
<dbReference type="EMBL" id="MU157839">
    <property type="protein sequence ID" value="KAF9530579.1"/>
    <property type="molecule type" value="Genomic_DNA"/>
</dbReference>
<dbReference type="Pfam" id="PF17207">
    <property type="entry name" value="MCM_OB"/>
    <property type="match status" value="1"/>
</dbReference>
<dbReference type="PROSITE" id="PS00847">
    <property type="entry name" value="MCM_1"/>
    <property type="match status" value="1"/>
</dbReference>
<evidence type="ECO:0000256" key="7">
    <source>
        <dbReference type="ARBA" id="ARBA00022806"/>
    </source>
</evidence>
<keyword evidence="4" id="KW-0235">DNA replication</keyword>
<keyword evidence="15" id="KW-1185">Reference proteome</keyword>
<feature type="compositionally biased region" description="Basic and acidic residues" evidence="12">
    <location>
        <begin position="269"/>
        <end position="278"/>
    </location>
</feature>
<feature type="compositionally biased region" description="Acidic residues" evidence="12">
    <location>
        <begin position="781"/>
        <end position="793"/>
    </location>
</feature>
<dbReference type="GO" id="GO:0017116">
    <property type="term" value="F:single-stranded DNA helicase activity"/>
    <property type="evidence" value="ECO:0007669"/>
    <property type="project" value="TreeGrafter"/>
</dbReference>
<dbReference type="InterPro" id="IPR041562">
    <property type="entry name" value="MCM_lid"/>
</dbReference>
<feature type="compositionally biased region" description="Acidic residues" evidence="12">
    <location>
        <begin position="14"/>
        <end position="26"/>
    </location>
</feature>
<dbReference type="GO" id="GO:1902975">
    <property type="term" value="P:mitotic DNA replication initiation"/>
    <property type="evidence" value="ECO:0007669"/>
    <property type="project" value="TreeGrafter"/>
</dbReference>
<dbReference type="Gene3D" id="2.40.50.140">
    <property type="entry name" value="Nucleic acid-binding proteins"/>
    <property type="match status" value="1"/>
</dbReference>
<comment type="subcellular location">
    <subcellularLocation>
        <location evidence="1">Nucleus</location>
    </subcellularLocation>
</comment>
<keyword evidence="8 11" id="KW-0067">ATP-binding</keyword>
<keyword evidence="9 11" id="KW-0238">DNA-binding</keyword>
<feature type="compositionally biased region" description="Basic residues" evidence="12">
    <location>
        <begin position="797"/>
        <end position="810"/>
    </location>
</feature>
<sequence length="1275" mass="136874">MSSPPLDFPSSDLPDADADGDGDVEMGDVSSTTHSNTNTTQSMPEAPSRVQTDDTDTPLFLAGTPSVAGTPVRRQHQQRFVDDTPTRSVASRRMQDLSTPRREPLFMGPAGSSPLAFPSSPMGPKTPSRRFPTHSHTQSQRPLDSDPLDFPSSPARPLGRSSASASHHNQHPHSSDAPHLRGSDAHLGSSAAHLGSSAAQNQHQRSDYSQTQTQPIQPLRKTTRSGTPVPYIPNRRGDIHSELSLTPVGRRVRPGVGGGGGTETGGTPRDYETPRSDFDIPPSSSGFGPPHPRRGGGGGGGGGGSGPNDEDDNEDAGEEGNEDAGEEEDNEEEEEPDEIRAIWGTTVNLQETMKLFRDFMRGFRRVERGRWEGGSTADRSGGARRGGRGEAEEFPDLDADLDADAHMDEGDKDQEGEGEELIYEGYLRRMRITGETNLNLDVRNLLAWGSGSSSGDNSGTTTKVKPRTKGKPRAKGKGKGLKLYNQLIKYPQEVIPAFDQVVKDVMLDVAEEDLDGALSGHINRGVGGGRGGGGGGGGNARGHGGAEAEQIERDIEGILGRVYKVRPWGLPIVAMESLGPGDTDKLISIRGLTIRTSPIIPDMKTAFFRCLVCQHTLQIPISRSKIEEPGQCPREACASRGALGMIHNRCEFADRQVVRMQETMDELGTPRNVSVSVYDELCESVRAGDRVVVVGVWRCVARRVQGRDRRVKALFGTFLDGVWVGVEGGSGSGRGVGGGAGAGGVLRLGLDKSTRGVGDGDGVGVGDGVDGEFDFDDLGDEDEDELGFEDEDAADRRKTKKSRKKQRKTPKAVLETRLRSLSARPDIYDLLSRSLAPSIYALTDVKKGILLQLFGGTNKSILGSQSNGSSSSNTGPRYRGDINVLLVGDPGVSKSQILKYVHGIAPRGVYASGKGSSAVGLTAYVTRDPESRGLVLESGALVLSDGGVCCIDEFDKMSDATRSVLHEVMEQQTVSIAKAGIITTLNARTSILAAANPIGSKYDPDLPITRNIDLPPTLISRFDLLYLVLDQVDEEQDRRLARFLCGLYLEDEDHEQEEMEIEILPQHELSAYITHARTKIHPTITAGAAELLVSSYLHLRGLGGDDPRGGEKRITATTRQLESLIRLSEAHARMRWSEWVESGDVEEAMRLMQEAIRTSAVDPRTGKIDMALLAVDGNANAKGGSGSGAGAGGAGPGGKRGREDMGRELLGVLDRKAGKGAKGVKWADALRMLAEQSSVRIEGREFEEVVRGLESEGVVKVVGEREKRVIRRIAD</sequence>
<dbReference type="InterPro" id="IPR008047">
    <property type="entry name" value="MCM_4"/>
</dbReference>
<feature type="compositionally biased region" description="Gly residues" evidence="12">
    <location>
        <begin position="1183"/>
        <end position="1198"/>
    </location>
</feature>
<feature type="compositionally biased region" description="Basic residues" evidence="12">
    <location>
        <begin position="464"/>
        <end position="478"/>
    </location>
</feature>
<evidence type="ECO:0000256" key="1">
    <source>
        <dbReference type="ARBA" id="ARBA00004123"/>
    </source>
</evidence>
<dbReference type="GO" id="GO:0006279">
    <property type="term" value="P:premeiotic DNA replication"/>
    <property type="evidence" value="ECO:0007669"/>
    <property type="project" value="UniProtKB-ARBA"/>
</dbReference>
<dbReference type="PRINTS" id="PR01657">
    <property type="entry name" value="MCMFAMILY"/>
</dbReference>
<comment type="caution">
    <text evidence="14">The sequence shown here is derived from an EMBL/GenBank/DDBJ whole genome shotgun (WGS) entry which is preliminary data.</text>
</comment>
<proteinExistence type="inferred from homology"/>
<dbReference type="GO" id="GO:0005524">
    <property type="term" value="F:ATP binding"/>
    <property type="evidence" value="ECO:0007669"/>
    <property type="project" value="UniProtKB-KW"/>
</dbReference>
<dbReference type="InterPro" id="IPR001208">
    <property type="entry name" value="MCM_dom"/>
</dbReference>
<feature type="compositionally biased region" description="Gly residues" evidence="12">
    <location>
        <begin position="255"/>
        <end position="264"/>
    </location>
</feature>
<keyword evidence="7" id="KW-0347">Helicase</keyword>
<dbReference type="FunFam" id="3.40.50.300:FF:000217">
    <property type="entry name" value="DNA helicase"/>
    <property type="match status" value="1"/>
</dbReference>
<name>A0A9P6EKH7_9AGAR</name>
<evidence type="ECO:0000256" key="12">
    <source>
        <dbReference type="SAM" id="MobiDB-lite"/>
    </source>
</evidence>
<feature type="compositionally biased region" description="Basic and acidic residues" evidence="12">
    <location>
        <begin position="93"/>
        <end position="104"/>
    </location>
</feature>
<evidence type="ECO:0000313" key="14">
    <source>
        <dbReference type="EMBL" id="KAF9530579.1"/>
    </source>
</evidence>
<feature type="compositionally biased region" description="Low complexity" evidence="12">
    <location>
        <begin position="449"/>
        <end position="462"/>
    </location>
</feature>
<feature type="compositionally biased region" description="Low complexity" evidence="12">
    <location>
        <begin position="185"/>
        <end position="199"/>
    </location>
</feature>
<feature type="region of interest" description="Disordered" evidence="12">
    <location>
        <begin position="372"/>
        <end position="396"/>
    </location>
</feature>
<evidence type="ECO:0000256" key="10">
    <source>
        <dbReference type="ARBA" id="ARBA00023242"/>
    </source>
</evidence>
<feature type="compositionally biased region" description="Gly residues" evidence="12">
    <location>
        <begin position="295"/>
        <end position="306"/>
    </location>
</feature>
<feature type="compositionally biased region" description="Acidic residues" evidence="12">
    <location>
        <begin position="308"/>
        <end position="337"/>
    </location>
</feature>
<evidence type="ECO:0000256" key="6">
    <source>
        <dbReference type="ARBA" id="ARBA00022801"/>
    </source>
</evidence>
<evidence type="ECO:0000313" key="15">
    <source>
        <dbReference type="Proteomes" id="UP000807306"/>
    </source>
</evidence>
<feature type="compositionally biased region" description="Low complexity" evidence="12">
    <location>
        <begin position="30"/>
        <end position="42"/>
    </location>
</feature>
<dbReference type="GO" id="GO:0006271">
    <property type="term" value="P:DNA strand elongation involved in DNA replication"/>
    <property type="evidence" value="ECO:0007669"/>
    <property type="project" value="TreeGrafter"/>
</dbReference>
<evidence type="ECO:0000256" key="11">
    <source>
        <dbReference type="RuleBase" id="RU004070"/>
    </source>
</evidence>
<feature type="compositionally biased region" description="Low complexity" evidence="12">
    <location>
        <begin position="1"/>
        <end position="13"/>
    </location>
</feature>
<dbReference type="SUPFAM" id="SSF52540">
    <property type="entry name" value="P-loop containing nucleoside triphosphate hydrolases"/>
    <property type="match status" value="1"/>
</dbReference>
<evidence type="ECO:0000256" key="3">
    <source>
        <dbReference type="ARBA" id="ARBA00012551"/>
    </source>
</evidence>
<organism evidence="14 15">
    <name type="scientific">Crepidotus variabilis</name>
    <dbReference type="NCBI Taxonomy" id="179855"/>
    <lineage>
        <taxon>Eukaryota</taxon>
        <taxon>Fungi</taxon>
        <taxon>Dikarya</taxon>
        <taxon>Basidiomycota</taxon>
        <taxon>Agaricomycotina</taxon>
        <taxon>Agaricomycetes</taxon>
        <taxon>Agaricomycetidae</taxon>
        <taxon>Agaricales</taxon>
        <taxon>Agaricineae</taxon>
        <taxon>Crepidotaceae</taxon>
        <taxon>Crepidotus</taxon>
    </lineage>
</organism>
<dbReference type="Gene3D" id="2.20.28.10">
    <property type="match status" value="1"/>
</dbReference>
<dbReference type="CDD" id="cd17755">
    <property type="entry name" value="MCM4"/>
    <property type="match status" value="1"/>
</dbReference>
<dbReference type="InterPro" id="IPR018525">
    <property type="entry name" value="MCM_CS"/>
</dbReference>
<dbReference type="GO" id="GO:0003697">
    <property type="term" value="F:single-stranded DNA binding"/>
    <property type="evidence" value="ECO:0007669"/>
    <property type="project" value="TreeGrafter"/>
</dbReference>
<feature type="region of interest" description="Disordered" evidence="12">
    <location>
        <begin position="449"/>
        <end position="478"/>
    </location>
</feature>
<dbReference type="GO" id="GO:0042555">
    <property type="term" value="C:MCM complex"/>
    <property type="evidence" value="ECO:0007669"/>
    <property type="project" value="InterPro"/>
</dbReference>
<dbReference type="OrthoDB" id="10251574at2759"/>
<dbReference type="PANTHER" id="PTHR11630:SF66">
    <property type="entry name" value="DNA REPLICATION LICENSING FACTOR MCM4"/>
    <property type="match status" value="1"/>
</dbReference>
<dbReference type="GO" id="GO:0097373">
    <property type="term" value="C:MCM core complex"/>
    <property type="evidence" value="ECO:0007669"/>
    <property type="project" value="UniProtKB-ARBA"/>
</dbReference>
<dbReference type="PRINTS" id="PR01660">
    <property type="entry name" value="MCMPROTEIN4"/>
</dbReference>
<keyword evidence="5 11" id="KW-0547">Nucleotide-binding</keyword>
<evidence type="ECO:0000256" key="5">
    <source>
        <dbReference type="ARBA" id="ARBA00022741"/>
    </source>
</evidence>
<feature type="domain" description="MCM C-terminal AAA(+) ATPase" evidence="13">
    <location>
        <begin position="827"/>
        <end position="1044"/>
    </location>
</feature>
<dbReference type="Pfam" id="PF00493">
    <property type="entry name" value="MCM"/>
    <property type="match status" value="1"/>
</dbReference>
<keyword evidence="6" id="KW-0378">Hydrolase</keyword>
<protein>
    <recommendedName>
        <fullName evidence="3">DNA helicase</fullName>
        <ecNumber evidence="3">3.6.4.12</ecNumber>
    </recommendedName>
</protein>
<feature type="compositionally biased region" description="Basic and acidic residues" evidence="12">
    <location>
        <begin position="173"/>
        <end position="184"/>
    </location>
</feature>
<dbReference type="Pfam" id="PF17855">
    <property type="entry name" value="MCM_lid"/>
    <property type="match status" value="1"/>
</dbReference>
<dbReference type="GO" id="GO:0043596">
    <property type="term" value="C:nuclear replication fork"/>
    <property type="evidence" value="ECO:0007669"/>
    <property type="project" value="UniProtKB-ARBA"/>
</dbReference>
<feature type="compositionally biased region" description="Gly residues" evidence="12">
    <location>
        <begin position="525"/>
        <end position="543"/>
    </location>
</feature>
<dbReference type="PANTHER" id="PTHR11630">
    <property type="entry name" value="DNA REPLICATION LICENSING FACTOR MCM FAMILY MEMBER"/>
    <property type="match status" value="1"/>
</dbReference>
<dbReference type="InterPro" id="IPR027417">
    <property type="entry name" value="P-loop_NTPase"/>
</dbReference>
<dbReference type="Proteomes" id="UP000807306">
    <property type="component" value="Unassembled WGS sequence"/>
</dbReference>